<evidence type="ECO:0000256" key="3">
    <source>
        <dbReference type="ARBA" id="ARBA00022737"/>
    </source>
</evidence>
<dbReference type="Gene3D" id="1.20.5.4130">
    <property type="match status" value="1"/>
</dbReference>
<sequence>MEGAAQTIFSNVGQLLAEEYRQLSGVGGEVLELRDDLATMNALIRMQSEAEDGAVDHFVREWMKQLRELAYDAEDCIDHYKLRIRARPGDGVRARLERLLGTLLPRRRLAREIGALRARAVAISERHARYGVSRDALRRSPTLLPAAPVAAPASAPAPANDADRHLFVGFGFAYQAATLAARVMKARAGEKGDLKAVFSVVGFGGLGKTTLAMEVCRQLKAEFQRQAMVSVSQAFEPIRDLKPLLKRILQQVAKTRNDDEGALDDIDRLDDNELAAKLEESLKESRYLIVIDDVWNVRAWYAIESILPENKCGSRVIVTTRSETIAKVCSAASVGEDDIYHMKPLNLEDSEKLFLSRAFGSIDATCPNELKEVMDNILKKCGGLPLAIISIASVLARYTSSESIVKWETICRSIGSQMESNPTLEGMRQIVTLSYNNLPHELKLCMLYLSIFPEDYAIGKERLLRRWIAEGLVQEQRGLTTLEVAESYLEELLSRNMVEASHFNYNKMEHSYKVHDILLEVMVSKSLESNFVSLLGGQYEEMSYSIIRHLSIHGTGQGRDSRHGVEKVNPRHVRSLTLFKCKLEGRMLLNHLGKFTLLRVLDLEDCEGVTNKHVRYACQLRLLKFLSLRGTNVSKVPPQIGKLEHLQTFDARETCLDGLPETITSLSRLERLQFSNRTMWSGSSGIMWSLPRGLSKMKALQEVGVARLGNNAKVAQEMGELERLQLLSLYVGPDSGGPDGEVLQQLALSLSKKSCSLRWLIIGDTSDGKALNFLHRIPSPPRLLEFLKIDGAIDGLPSWVGSLSYLNCINVSFTALVDDQLFGVLCNLSNLKIIWVERKSYNGHALVARTRHNFPALRDLEVTADDELPKVFRFEQGSMVKLEKLNVNFADKEKSIHGIEHLTNLKVVHLMGKKDNPALKCALDQLKADSKRRPESNQFQVVATYY</sequence>
<accession>A0A2S3GVV0</accession>
<gene>
    <name evidence="11" type="ORF">PAHAL_2G040400</name>
</gene>
<protein>
    <recommendedName>
        <fullName evidence="12">AAA+ ATPase domain-containing protein</fullName>
    </recommendedName>
</protein>
<dbReference type="Pfam" id="PF23598">
    <property type="entry name" value="LRR_14"/>
    <property type="match status" value="1"/>
</dbReference>
<dbReference type="Gene3D" id="1.10.10.10">
    <property type="entry name" value="Winged helix-like DNA-binding domain superfamily/Winged helix DNA-binding domain"/>
    <property type="match status" value="1"/>
</dbReference>
<evidence type="ECO:0000256" key="4">
    <source>
        <dbReference type="ARBA" id="ARBA00022741"/>
    </source>
</evidence>
<feature type="domain" description="Disease resistance R13L4/SHOC-2-like LRR" evidence="10">
    <location>
        <begin position="572"/>
        <end position="913"/>
    </location>
</feature>
<dbReference type="EMBL" id="CM008047">
    <property type="protein sequence ID" value="PAN09655.1"/>
    <property type="molecule type" value="Genomic_DNA"/>
</dbReference>
<dbReference type="InterPro" id="IPR027417">
    <property type="entry name" value="P-loop_NTPase"/>
</dbReference>
<evidence type="ECO:0000259" key="7">
    <source>
        <dbReference type="Pfam" id="PF00931"/>
    </source>
</evidence>
<feature type="domain" description="NB-ARC" evidence="7">
    <location>
        <begin position="190"/>
        <end position="359"/>
    </location>
</feature>
<keyword evidence="6" id="KW-0175">Coiled coil</keyword>
<dbReference type="Gene3D" id="3.40.50.300">
    <property type="entry name" value="P-loop containing nucleotide triphosphate hydrolases"/>
    <property type="match status" value="1"/>
</dbReference>
<dbReference type="Proteomes" id="UP000243499">
    <property type="component" value="Chromosome 2"/>
</dbReference>
<dbReference type="InterPro" id="IPR041118">
    <property type="entry name" value="Rx_N"/>
</dbReference>
<dbReference type="CDD" id="cd14798">
    <property type="entry name" value="RX-CC_like"/>
    <property type="match status" value="1"/>
</dbReference>
<dbReference type="Pfam" id="PF00931">
    <property type="entry name" value="NB-ARC"/>
    <property type="match status" value="1"/>
</dbReference>
<dbReference type="GO" id="GO:0002758">
    <property type="term" value="P:innate immune response-activating signaling pathway"/>
    <property type="evidence" value="ECO:0007669"/>
    <property type="project" value="UniProtKB-ARBA"/>
</dbReference>
<dbReference type="PANTHER" id="PTHR23155">
    <property type="entry name" value="DISEASE RESISTANCE PROTEIN RP"/>
    <property type="match status" value="1"/>
</dbReference>
<evidence type="ECO:0000256" key="6">
    <source>
        <dbReference type="ARBA" id="ARBA00023054"/>
    </source>
</evidence>
<evidence type="ECO:0000256" key="1">
    <source>
        <dbReference type="ARBA" id="ARBA00008894"/>
    </source>
</evidence>
<dbReference type="EMBL" id="CM008047">
    <property type="protein sequence ID" value="PAN09656.1"/>
    <property type="molecule type" value="Genomic_DNA"/>
</dbReference>
<dbReference type="Pfam" id="PF18052">
    <property type="entry name" value="Rx_N"/>
    <property type="match status" value="1"/>
</dbReference>
<keyword evidence="2" id="KW-0433">Leucine-rich repeat</keyword>
<dbReference type="GO" id="GO:0042742">
    <property type="term" value="P:defense response to bacterium"/>
    <property type="evidence" value="ECO:0007669"/>
    <property type="project" value="UniProtKB-ARBA"/>
</dbReference>
<keyword evidence="5" id="KW-0611">Plant defense</keyword>
<dbReference type="FunFam" id="1.10.10.10:FF:000322">
    <property type="entry name" value="Probable disease resistance protein At1g63360"/>
    <property type="match status" value="1"/>
</dbReference>
<evidence type="ECO:0000256" key="2">
    <source>
        <dbReference type="ARBA" id="ARBA00022614"/>
    </source>
</evidence>
<feature type="domain" description="Disease resistance N-terminal" evidence="8">
    <location>
        <begin position="6"/>
        <end position="88"/>
    </location>
</feature>
<dbReference type="Gene3D" id="3.80.10.10">
    <property type="entry name" value="Ribonuclease Inhibitor"/>
    <property type="match status" value="1"/>
</dbReference>
<name>A0A2S3GVV0_9POAL</name>
<dbReference type="InterPro" id="IPR036388">
    <property type="entry name" value="WH-like_DNA-bd_sf"/>
</dbReference>
<dbReference type="InterPro" id="IPR058922">
    <property type="entry name" value="WHD_DRP"/>
</dbReference>
<dbReference type="Pfam" id="PF23559">
    <property type="entry name" value="WHD_DRP"/>
    <property type="match status" value="1"/>
</dbReference>
<dbReference type="GO" id="GO:0009626">
    <property type="term" value="P:plant-type hypersensitive response"/>
    <property type="evidence" value="ECO:0007669"/>
    <property type="project" value="UniProtKB-ARBA"/>
</dbReference>
<dbReference type="InterPro" id="IPR055414">
    <property type="entry name" value="LRR_R13L4/SHOC2-like"/>
</dbReference>
<dbReference type="PANTHER" id="PTHR23155:SF1005">
    <property type="entry name" value="OS07G0197300 PROTEIN"/>
    <property type="match status" value="1"/>
</dbReference>
<dbReference type="Gene3D" id="1.10.8.430">
    <property type="entry name" value="Helical domain of apoptotic protease-activating factors"/>
    <property type="match status" value="1"/>
</dbReference>
<dbReference type="InterPro" id="IPR038005">
    <property type="entry name" value="RX-like_CC"/>
</dbReference>
<dbReference type="InterPro" id="IPR032675">
    <property type="entry name" value="LRR_dom_sf"/>
</dbReference>
<dbReference type="InterPro" id="IPR042197">
    <property type="entry name" value="Apaf_helical"/>
</dbReference>
<dbReference type="PRINTS" id="PR00364">
    <property type="entry name" value="DISEASERSIST"/>
</dbReference>
<keyword evidence="3" id="KW-0677">Repeat</keyword>
<dbReference type="InterPro" id="IPR044974">
    <property type="entry name" value="Disease_R_plants"/>
</dbReference>
<evidence type="ECO:0000256" key="5">
    <source>
        <dbReference type="ARBA" id="ARBA00022821"/>
    </source>
</evidence>
<dbReference type="AlphaFoldDB" id="A0A2S3GVV0"/>
<evidence type="ECO:0008006" key="12">
    <source>
        <dbReference type="Google" id="ProtNLM"/>
    </source>
</evidence>
<comment type="similarity">
    <text evidence="1">Belongs to the disease resistance NB-LRR family.</text>
</comment>
<dbReference type="Gramene" id="PAN09655">
    <property type="protein sequence ID" value="PAN09655"/>
    <property type="gene ID" value="PAHAL_2G040400"/>
</dbReference>
<dbReference type="InterPro" id="IPR002182">
    <property type="entry name" value="NB-ARC"/>
</dbReference>
<dbReference type="SUPFAM" id="SSF52540">
    <property type="entry name" value="P-loop containing nucleoside triphosphate hydrolases"/>
    <property type="match status" value="1"/>
</dbReference>
<proteinExistence type="inferred from homology"/>
<organism evidence="11">
    <name type="scientific">Panicum hallii</name>
    <dbReference type="NCBI Taxonomy" id="206008"/>
    <lineage>
        <taxon>Eukaryota</taxon>
        <taxon>Viridiplantae</taxon>
        <taxon>Streptophyta</taxon>
        <taxon>Embryophyta</taxon>
        <taxon>Tracheophyta</taxon>
        <taxon>Spermatophyta</taxon>
        <taxon>Magnoliopsida</taxon>
        <taxon>Liliopsida</taxon>
        <taxon>Poales</taxon>
        <taxon>Poaceae</taxon>
        <taxon>PACMAD clade</taxon>
        <taxon>Panicoideae</taxon>
        <taxon>Panicodae</taxon>
        <taxon>Paniceae</taxon>
        <taxon>Panicinae</taxon>
        <taxon>Panicum</taxon>
        <taxon>Panicum sect. Panicum</taxon>
    </lineage>
</organism>
<evidence type="ECO:0000313" key="11">
    <source>
        <dbReference type="EMBL" id="PAN09655.1"/>
    </source>
</evidence>
<dbReference type="Gramene" id="PAN09656">
    <property type="protein sequence ID" value="PAN09656"/>
    <property type="gene ID" value="PAHAL_2G040400"/>
</dbReference>
<dbReference type="SUPFAM" id="SSF52058">
    <property type="entry name" value="L domain-like"/>
    <property type="match status" value="1"/>
</dbReference>
<reference evidence="11" key="1">
    <citation type="submission" date="2018-04" db="EMBL/GenBank/DDBJ databases">
        <title>WGS assembly of Panicum hallii.</title>
        <authorList>
            <person name="Lovell J."/>
            <person name="Jenkins J."/>
            <person name="Lowry D."/>
            <person name="Mamidi S."/>
            <person name="Sreedasyam A."/>
            <person name="Weng X."/>
            <person name="Barry K."/>
            <person name="Bonette J."/>
            <person name="Campitelli B."/>
            <person name="Daum C."/>
            <person name="Gordon S."/>
            <person name="Gould B."/>
            <person name="Lipzen A."/>
            <person name="Macqueen A."/>
            <person name="Palacio-Mejia J."/>
            <person name="Plott C."/>
            <person name="Shakirov E."/>
            <person name="Shu S."/>
            <person name="Yoshinaga Y."/>
            <person name="Zane M."/>
            <person name="Rokhsar D."/>
            <person name="Grimwood J."/>
            <person name="Schmutz J."/>
            <person name="Juenger T."/>
        </authorList>
    </citation>
    <scope>NUCLEOTIDE SEQUENCE [LARGE SCALE GENOMIC DNA]</scope>
    <source>
        <strain evidence="11">FIL2</strain>
    </source>
</reference>
<feature type="domain" description="Disease resistance protein winged helix" evidence="9">
    <location>
        <begin position="451"/>
        <end position="520"/>
    </location>
</feature>
<keyword evidence="4" id="KW-0547">Nucleotide-binding</keyword>
<evidence type="ECO:0000259" key="8">
    <source>
        <dbReference type="Pfam" id="PF18052"/>
    </source>
</evidence>
<dbReference type="GO" id="GO:0043531">
    <property type="term" value="F:ADP binding"/>
    <property type="evidence" value="ECO:0007669"/>
    <property type="project" value="InterPro"/>
</dbReference>
<evidence type="ECO:0000259" key="10">
    <source>
        <dbReference type="Pfam" id="PF23598"/>
    </source>
</evidence>
<evidence type="ECO:0000259" key="9">
    <source>
        <dbReference type="Pfam" id="PF23559"/>
    </source>
</evidence>